<dbReference type="SUPFAM" id="SSF51621">
    <property type="entry name" value="Phosphoenolpyruvate/pyruvate domain"/>
    <property type="match status" value="1"/>
</dbReference>
<dbReference type="Pfam" id="PF03328">
    <property type="entry name" value="HpcH_HpaI"/>
    <property type="match status" value="1"/>
</dbReference>
<keyword evidence="3" id="KW-0460">Magnesium</keyword>
<accession>A0ABU2N9P8</accession>
<keyword evidence="2" id="KW-0479">Metal-binding</keyword>
<sequence length="280" mass="29793">MTAMISSRVNRSYLFAPGHNAKLLDRVFTAGADAVILDLEDAVPEDAKDRARHMVAAAIQDRAALVRVNPPRTDTCAADLDAVAPHAAAIRIPKCESAEDVLWVAARAGGLPLVPAIETARGVLAAEEIACVPGVAHMSIGGLDLLRDLYAGDGGLPMLYVRSHLVVVSRAAGLPPPVDSVYPLIDDDAGLRAEAEFVRSLGFGAKSAIHPRQIPILHEVFAPSARDLEWARQVLTAFEAAGRGATRLPNGEFVDLPVAQRAQRLLEISGPQWRHDPLGA</sequence>
<dbReference type="EMBL" id="JAVREJ010000007">
    <property type="protein sequence ID" value="MDT0350446.1"/>
    <property type="molecule type" value="Genomic_DNA"/>
</dbReference>
<dbReference type="GO" id="GO:0016829">
    <property type="term" value="F:lyase activity"/>
    <property type="evidence" value="ECO:0007669"/>
    <property type="project" value="UniProtKB-KW"/>
</dbReference>
<gene>
    <name evidence="5" type="ORF">RM445_13010</name>
</gene>
<dbReference type="RefSeq" id="WP_311556478.1">
    <property type="nucleotide sequence ID" value="NZ_JAVREJ010000007.1"/>
</dbReference>
<name>A0ABU2N9P8_9PSEU</name>
<dbReference type="InterPro" id="IPR040442">
    <property type="entry name" value="Pyrv_kinase-like_dom_sf"/>
</dbReference>
<comment type="cofactor">
    <cofactor evidence="1">
        <name>Mg(2+)</name>
        <dbReference type="ChEBI" id="CHEBI:18420"/>
    </cofactor>
</comment>
<keyword evidence="6" id="KW-1185">Reference proteome</keyword>
<evidence type="ECO:0000259" key="4">
    <source>
        <dbReference type="Pfam" id="PF03328"/>
    </source>
</evidence>
<dbReference type="Proteomes" id="UP001183202">
    <property type="component" value="Unassembled WGS sequence"/>
</dbReference>
<dbReference type="PANTHER" id="PTHR32308:SF10">
    <property type="entry name" value="CITRATE LYASE SUBUNIT BETA"/>
    <property type="match status" value="1"/>
</dbReference>
<evidence type="ECO:0000256" key="2">
    <source>
        <dbReference type="ARBA" id="ARBA00022723"/>
    </source>
</evidence>
<dbReference type="InterPro" id="IPR005000">
    <property type="entry name" value="Aldolase/citrate-lyase_domain"/>
</dbReference>
<reference evidence="6" key="1">
    <citation type="submission" date="2023-07" db="EMBL/GenBank/DDBJ databases">
        <title>30 novel species of actinomycetes from the DSMZ collection.</title>
        <authorList>
            <person name="Nouioui I."/>
        </authorList>
    </citation>
    <scope>NUCLEOTIDE SEQUENCE [LARGE SCALE GENOMIC DNA]</scope>
    <source>
        <strain evidence="6">DSM 45834</strain>
    </source>
</reference>
<protein>
    <submittedName>
        <fullName evidence="5">CoA ester lyase</fullName>
    </submittedName>
</protein>
<keyword evidence="5" id="KW-0456">Lyase</keyword>
<organism evidence="5 6">
    <name type="scientific">Pseudonocardia charpentierae</name>
    <dbReference type="NCBI Taxonomy" id="3075545"/>
    <lineage>
        <taxon>Bacteria</taxon>
        <taxon>Bacillati</taxon>
        <taxon>Actinomycetota</taxon>
        <taxon>Actinomycetes</taxon>
        <taxon>Pseudonocardiales</taxon>
        <taxon>Pseudonocardiaceae</taxon>
        <taxon>Pseudonocardia</taxon>
    </lineage>
</organism>
<dbReference type="Gene3D" id="3.20.20.60">
    <property type="entry name" value="Phosphoenolpyruvate-binding domains"/>
    <property type="match status" value="1"/>
</dbReference>
<evidence type="ECO:0000313" key="5">
    <source>
        <dbReference type="EMBL" id="MDT0350446.1"/>
    </source>
</evidence>
<proteinExistence type="predicted"/>
<dbReference type="InterPro" id="IPR015813">
    <property type="entry name" value="Pyrv/PenolPyrv_kinase-like_dom"/>
</dbReference>
<feature type="domain" description="HpcH/HpaI aldolase/citrate lyase" evidence="4">
    <location>
        <begin position="11"/>
        <end position="211"/>
    </location>
</feature>
<dbReference type="InterPro" id="IPR011206">
    <property type="entry name" value="Citrate_lyase_beta/mcl1/mcl2"/>
</dbReference>
<evidence type="ECO:0000313" key="6">
    <source>
        <dbReference type="Proteomes" id="UP001183202"/>
    </source>
</evidence>
<comment type="caution">
    <text evidence="5">The sequence shown here is derived from an EMBL/GenBank/DDBJ whole genome shotgun (WGS) entry which is preliminary data.</text>
</comment>
<evidence type="ECO:0000256" key="1">
    <source>
        <dbReference type="ARBA" id="ARBA00001946"/>
    </source>
</evidence>
<evidence type="ECO:0000256" key="3">
    <source>
        <dbReference type="ARBA" id="ARBA00022842"/>
    </source>
</evidence>
<dbReference type="PIRSF" id="PIRSF015582">
    <property type="entry name" value="Cit_lyase_B"/>
    <property type="match status" value="1"/>
</dbReference>
<dbReference type="PANTHER" id="PTHR32308">
    <property type="entry name" value="LYASE BETA SUBUNIT, PUTATIVE (AFU_ORTHOLOGUE AFUA_4G13030)-RELATED"/>
    <property type="match status" value="1"/>
</dbReference>